<accession>A0ABW4LCV4</accession>
<protein>
    <recommendedName>
        <fullName evidence="4">CHAT domain-containing protein</fullName>
    </recommendedName>
</protein>
<sequence>MPDRVTLVSSCNAGVAARGAAGAAREIAAMLLEAAAVHERSGRAALAAGHRRRAEQCDDLADRAEQAEADGR</sequence>
<comment type="caution">
    <text evidence="2">The sequence shown here is derived from an EMBL/GenBank/DDBJ whole genome shotgun (WGS) entry which is preliminary data.</text>
</comment>
<keyword evidence="3" id="KW-1185">Reference proteome</keyword>
<evidence type="ECO:0000256" key="1">
    <source>
        <dbReference type="SAM" id="MobiDB-lite"/>
    </source>
</evidence>
<evidence type="ECO:0008006" key="4">
    <source>
        <dbReference type="Google" id="ProtNLM"/>
    </source>
</evidence>
<dbReference type="RefSeq" id="WP_377933548.1">
    <property type="nucleotide sequence ID" value="NZ_JBHUEA010000009.1"/>
</dbReference>
<dbReference type="Proteomes" id="UP001597347">
    <property type="component" value="Unassembled WGS sequence"/>
</dbReference>
<name>A0ABW4LCV4_9MICO</name>
<evidence type="ECO:0000313" key="3">
    <source>
        <dbReference type="Proteomes" id="UP001597347"/>
    </source>
</evidence>
<gene>
    <name evidence="2" type="ORF">ACFSBI_07390</name>
</gene>
<proteinExistence type="predicted"/>
<dbReference type="EMBL" id="JBHUEA010000009">
    <property type="protein sequence ID" value="MFD1721371.1"/>
    <property type="molecule type" value="Genomic_DNA"/>
</dbReference>
<feature type="region of interest" description="Disordered" evidence="1">
    <location>
        <begin position="47"/>
        <end position="72"/>
    </location>
</feature>
<organism evidence="2 3">
    <name type="scientific">Amnibacterium endophyticum</name>
    <dbReference type="NCBI Taxonomy" id="2109337"/>
    <lineage>
        <taxon>Bacteria</taxon>
        <taxon>Bacillati</taxon>
        <taxon>Actinomycetota</taxon>
        <taxon>Actinomycetes</taxon>
        <taxon>Micrococcales</taxon>
        <taxon>Microbacteriaceae</taxon>
        <taxon>Amnibacterium</taxon>
    </lineage>
</organism>
<evidence type="ECO:0000313" key="2">
    <source>
        <dbReference type="EMBL" id="MFD1721371.1"/>
    </source>
</evidence>
<feature type="compositionally biased region" description="Basic and acidic residues" evidence="1">
    <location>
        <begin position="54"/>
        <end position="72"/>
    </location>
</feature>
<reference evidence="3" key="1">
    <citation type="journal article" date="2019" name="Int. J. Syst. Evol. Microbiol.">
        <title>The Global Catalogue of Microorganisms (GCM) 10K type strain sequencing project: providing services to taxonomists for standard genome sequencing and annotation.</title>
        <authorList>
            <consortium name="The Broad Institute Genomics Platform"/>
            <consortium name="The Broad Institute Genome Sequencing Center for Infectious Disease"/>
            <person name="Wu L."/>
            <person name="Ma J."/>
        </authorList>
    </citation>
    <scope>NUCLEOTIDE SEQUENCE [LARGE SCALE GENOMIC DNA]</scope>
    <source>
        <strain evidence="3">CGMCC 1.12471</strain>
    </source>
</reference>